<evidence type="ECO:0000313" key="1">
    <source>
        <dbReference type="EMBL" id="TNN25873.1"/>
    </source>
</evidence>
<sequence>MRLHRTRGAWLLHHHLTSSAHLTTSPLPHLTSPPPLLFPTSTPLPHLTSSPPLPHLHSSSPPHLLPTSLTSPHLFFFMAFIKSSSSPSCALFSYQV</sequence>
<dbReference type="AlphaFoldDB" id="A0A4Z2EAX3"/>
<name>A0A4Z2EAX3_9TELE</name>
<gene>
    <name evidence="1" type="ORF">EYF80_063991</name>
</gene>
<accession>A0A4Z2EAX3</accession>
<evidence type="ECO:0000313" key="2">
    <source>
        <dbReference type="Proteomes" id="UP000314294"/>
    </source>
</evidence>
<dbReference type="Proteomes" id="UP000314294">
    <property type="component" value="Unassembled WGS sequence"/>
</dbReference>
<protein>
    <submittedName>
        <fullName evidence="1">Uncharacterized protein</fullName>
    </submittedName>
</protein>
<dbReference type="EMBL" id="SRLO01011460">
    <property type="protein sequence ID" value="TNN25873.1"/>
    <property type="molecule type" value="Genomic_DNA"/>
</dbReference>
<reference evidence="1 2" key="1">
    <citation type="submission" date="2019-03" db="EMBL/GenBank/DDBJ databases">
        <title>First draft genome of Liparis tanakae, snailfish: a comprehensive survey of snailfish specific genes.</title>
        <authorList>
            <person name="Kim W."/>
            <person name="Song I."/>
            <person name="Jeong J.-H."/>
            <person name="Kim D."/>
            <person name="Kim S."/>
            <person name="Ryu S."/>
            <person name="Song J.Y."/>
            <person name="Lee S.K."/>
        </authorList>
    </citation>
    <scope>NUCLEOTIDE SEQUENCE [LARGE SCALE GENOMIC DNA]</scope>
    <source>
        <tissue evidence="1">Muscle</tissue>
    </source>
</reference>
<organism evidence="1 2">
    <name type="scientific">Liparis tanakae</name>
    <name type="common">Tanaka's snailfish</name>
    <dbReference type="NCBI Taxonomy" id="230148"/>
    <lineage>
        <taxon>Eukaryota</taxon>
        <taxon>Metazoa</taxon>
        <taxon>Chordata</taxon>
        <taxon>Craniata</taxon>
        <taxon>Vertebrata</taxon>
        <taxon>Euteleostomi</taxon>
        <taxon>Actinopterygii</taxon>
        <taxon>Neopterygii</taxon>
        <taxon>Teleostei</taxon>
        <taxon>Neoteleostei</taxon>
        <taxon>Acanthomorphata</taxon>
        <taxon>Eupercaria</taxon>
        <taxon>Perciformes</taxon>
        <taxon>Cottioidei</taxon>
        <taxon>Cottales</taxon>
        <taxon>Liparidae</taxon>
        <taxon>Liparis</taxon>
    </lineage>
</organism>
<keyword evidence="2" id="KW-1185">Reference proteome</keyword>
<proteinExistence type="predicted"/>
<comment type="caution">
    <text evidence="1">The sequence shown here is derived from an EMBL/GenBank/DDBJ whole genome shotgun (WGS) entry which is preliminary data.</text>
</comment>